<evidence type="ECO:0000256" key="4">
    <source>
        <dbReference type="ARBA" id="ARBA00022725"/>
    </source>
</evidence>
<evidence type="ECO:0000256" key="9">
    <source>
        <dbReference type="SAM" id="Phobius"/>
    </source>
</evidence>
<dbReference type="GO" id="GO:0007608">
    <property type="term" value="P:sensory perception of smell"/>
    <property type="evidence" value="ECO:0007669"/>
    <property type="project" value="UniProtKB-KW"/>
</dbReference>
<evidence type="ECO:0000256" key="1">
    <source>
        <dbReference type="ARBA" id="ARBA00004651"/>
    </source>
</evidence>
<dbReference type="InterPro" id="IPR050516">
    <property type="entry name" value="Olfactory_GPCR"/>
</dbReference>
<evidence type="ECO:0000256" key="5">
    <source>
        <dbReference type="ARBA" id="ARBA00022989"/>
    </source>
</evidence>
<gene>
    <name evidence="11" type="ORF">N310_03069</name>
</gene>
<evidence type="ECO:0000313" key="12">
    <source>
        <dbReference type="Proteomes" id="UP000053537"/>
    </source>
</evidence>
<dbReference type="GO" id="GO:0004930">
    <property type="term" value="F:G protein-coupled receptor activity"/>
    <property type="evidence" value="ECO:0007669"/>
    <property type="project" value="UniProtKB-KW"/>
</dbReference>
<dbReference type="GO" id="GO:0005886">
    <property type="term" value="C:plasma membrane"/>
    <property type="evidence" value="ECO:0007669"/>
    <property type="project" value="UniProtKB-SubCell"/>
</dbReference>
<proteinExistence type="predicted"/>
<dbReference type="EMBL" id="KK847717">
    <property type="protein sequence ID" value="KFP88982.1"/>
    <property type="molecule type" value="Genomic_DNA"/>
</dbReference>
<keyword evidence="6" id="KW-0807">Transducer</keyword>
<protein>
    <submittedName>
        <fullName evidence="11">Olfactory receptor 1N2</fullName>
    </submittedName>
</protein>
<feature type="transmembrane region" description="Helical" evidence="9">
    <location>
        <begin position="20"/>
        <end position="45"/>
    </location>
</feature>
<comment type="subcellular location">
    <subcellularLocation>
        <location evidence="1">Cell membrane</location>
        <topology evidence="1">Multi-pass membrane protein</topology>
    </subcellularLocation>
</comment>
<organism evidence="11 12">
    <name type="scientific">Acanthisitta chloris</name>
    <name type="common">rifleman</name>
    <dbReference type="NCBI Taxonomy" id="57068"/>
    <lineage>
        <taxon>Eukaryota</taxon>
        <taxon>Metazoa</taxon>
        <taxon>Chordata</taxon>
        <taxon>Craniata</taxon>
        <taxon>Vertebrata</taxon>
        <taxon>Euteleostomi</taxon>
        <taxon>Archelosauria</taxon>
        <taxon>Archosauria</taxon>
        <taxon>Dinosauria</taxon>
        <taxon>Saurischia</taxon>
        <taxon>Theropoda</taxon>
        <taxon>Coelurosauria</taxon>
        <taxon>Aves</taxon>
        <taxon>Neognathae</taxon>
        <taxon>Neoaves</taxon>
        <taxon>Telluraves</taxon>
        <taxon>Australaves</taxon>
        <taxon>Passeriformes</taxon>
        <taxon>Acanthisittidae</taxon>
        <taxon>Acanthisitta</taxon>
    </lineage>
</organism>
<feature type="non-terminal residue" evidence="11">
    <location>
        <position position="1"/>
    </location>
</feature>
<keyword evidence="4" id="KW-0552">Olfaction</keyword>
<dbReference type="PANTHER" id="PTHR26452">
    <property type="entry name" value="OLFACTORY RECEPTOR"/>
    <property type="match status" value="1"/>
</dbReference>
<keyword evidence="2" id="KW-1003">Cell membrane</keyword>
<feature type="domain" description="G-protein coupled receptors family 1 profile" evidence="10">
    <location>
        <begin position="35"/>
        <end position="61"/>
    </location>
</feature>
<keyword evidence="3 9" id="KW-0812">Transmembrane</keyword>
<keyword evidence="4" id="KW-0716">Sensory transduction</keyword>
<feature type="non-terminal residue" evidence="11">
    <location>
        <position position="61"/>
    </location>
</feature>
<dbReference type="AlphaFoldDB" id="A0A091NIU6"/>
<dbReference type="Proteomes" id="UP000053537">
    <property type="component" value="Unassembled WGS sequence"/>
</dbReference>
<name>A0A091NIU6_9PASS</name>
<keyword evidence="7 9" id="KW-0472">Membrane</keyword>
<dbReference type="SUPFAM" id="SSF81321">
    <property type="entry name" value="Family A G protein-coupled receptor-like"/>
    <property type="match status" value="1"/>
</dbReference>
<keyword evidence="12" id="KW-1185">Reference proteome</keyword>
<evidence type="ECO:0000256" key="7">
    <source>
        <dbReference type="ARBA" id="ARBA00023136"/>
    </source>
</evidence>
<keyword evidence="6" id="KW-0297">G-protein coupled receptor</keyword>
<evidence type="ECO:0000256" key="2">
    <source>
        <dbReference type="ARBA" id="ARBA00022475"/>
    </source>
</evidence>
<dbReference type="Gene3D" id="1.20.1070.10">
    <property type="entry name" value="Rhodopsin 7-helix transmembrane proteins"/>
    <property type="match status" value="1"/>
</dbReference>
<evidence type="ECO:0000256" key="8">
    <source>
        <dbReference type="ARBA" id="ARBA00023170"/>
    </source>
</evidence>
<evidence type="ECO:0000259" key="10">
    <source>
        <dbReference type="PROSITE" id="PS50262"/>
    </source>
</evidence>
<accession>A0A091NIU6</accession>
<keyword evidence="8 11" id="KW-0675">Receptor</keyword>
<reference evidence="11 12" key="1">
    <citation type="submission" date="2014-04" db="EMBL/GenBank/DDBJ databases">
        <title>Genome evolution of avian class.</title>
        <authorList>
            <person name="Zhang G."/>
            <person name="Li C."/>
        </authorList>
    </citation>
    <scope>NUCLEOTIDE SEQUENCE [LARGE SCALE GENOMIC DNA]</scope>
    <source>
        <strain evidence="11">BGI_N310</strain>
    </source>
</reference>
<sequence>SSISHFLLLALADTRELPLLHFGLFLGISLTALLGNSLIITAIACDHHLHTSMYFFLLNLS</sequence>
<evidence type="ECO:0000256" key="6">
    <source>
        <dbReference type="ARBA" id="ARBA00023040"/>
    </source>
</evidence>
<evidence type="ECO:0000256" key="3">
    <source>
        <dbReference type="ARBA" id="ARBA00022692"/>
    </source>
</evidence>
<keyword evidence="5 9" id="KW-1133">Transmembrane helix</keyword>
<evidence type="ECO:0000313" key="11">
    <source>
        <dbReference type="EMBL" id="KFP88982.1"/>
    </source>
</evidence>
<dbReference type="PROSITE" id="PS50262">
    <property type="entry name" value="G_PROTEIN_RECEP_F1_2"/>
    <property type="match status" value="1"/>
</dbReference>
<dbReference type="InterPro" id="IPR017452">
    <property type="entry name" value="GPCR_Rhodpsn_7TM"/>
</dbReference>